<keyword evidence="14" id="KW-1185">Reference proteome</keyword>
<evidence type="ECO:0000313" key="13">
    <source>
        <dbReference type="EMBL" id="WCT10499.1"/>
    </source>
</evidence>
<feature type="region of interest" description="Disordered" evidence="10">
    <location>
        <begin position="141"/>
        <end position="171"/>
    </location>
</feature>
<dbReference type="InterPro" id="IPR051045">
    <property type="entry name" value="TonB-dependent_transducer"/>
</dbReference>
<dbReference type="RefSeq" id="WP_273628689.1">
    <property type="nucleotide sequence ID" value="NZ_CP117167.1"/>
</dbReference>
<evidence type="ECO:0000256" key="8">
    <source>
        <dbReference type="ARBA" id="ARBA00022989"/>
    </source>
</evidence>
<evidence type="ECO:0000256" key="7">
    <source>
        <dbReference type="ARBA" id="ARBA00022927"/>
    </source>
</evidence>
<dbReference type="InterPro" id="IPR037682">
    <property type="entry name" value="TonB_C"/>
</dbReference>
<dbReference type="Proteomes" id="UP001216139">
    <property type="component" value="Chromosome"/>
</dbReference>
<evidence type="ECO:0000256" key="2">
    <source>
        <dbReference type="ARBA" id="ARBA00006555"/>
    </source>
</evidence>
<keyword evidence="9 11" id="KW-0472">Membrane</keyword>
<keyword evidence="8 11" id="KW-1133">Transmembrane helix</keyword>
<keyword evidence="4" id="KW-1003">Cell membrane</keyword>
<keyword evidence="3" id="KW-0813">Transport</keyword>
<dbReference type="SUPFAM" id="SSF74653">
    <property type="entry name" value="TolA/TonB C-terminal domain"/>
    <property type="match status" value="1"/>
</dbReference>
<dbReference type="EMBL" id="CP117167">
    <property type="protein sequence ID" value="WCT10499.1"/>
    <property type="molecule type" value="Genomic_DNA"/>
</dbReference>
<evidence type="ECO:0000313" key="14">
    <source>
        <dbReference type="Proteomes" id="UP001216139"/>
    </source>
</evidence>
<evidence type="ECO:0000256" key="9">
    <source>
        <dbReference type="ARBA" id="ARBA00023136"/>
    </source>
</evidence>
<comment type="similarity">
    <text evidence="2">Belongs to the TonB family.</text>
</comment>
<sequence>MLIPKFDLYKSEWLDLVFENRNKNYGAYELRQHYSQTMAKAMAFTLLGFVSVAITMAVITRLNAKPDEIVHIIHLSDPKVILPPPPKKIDEPLQPPPAKAAPVKPLQATPSGPSVVIPTHVTTEPVTTDPPTMAQISQSTISSEASKGTGPAVQPIAEGTGNGTGTGDKVDNDTGIRDFAEVSPEPMGGMAGWSKFIQRNLRYPDTDAQGRVFVSFVVERDGSLSNIKILKGVSPELDAEALRVIRMAPKWKPGMQGGQAVRVQFNIPINFQQNN</sequence>
<organism evidence="13 14">
    <name type="scientific">Mucilaginibacter jinjuensis</name>
    <dbReference type="NCBI Taxonomy" id="1176721"/>
    <lineage>
        <taxon>Bacteria</taxon>
        <taxon>Pseudomonadati</taxon>
        <taxon>Bacteroidota</taxon>
        <taxon>Sphingobacteriia</taxon>
        <taxon>Sphingobacteriales</taxon>
        <taxon>Sphingobacteriaceae</taxon>
        <taxon>Mucilaginibacter</taxon>
    </lineage>
</organism>
<dbReference type="NCBIfam" id="TIGR01352">
    <property type="entry name" value="tonB_Cterm"/>
    <property type="match status" value="1"/>
</dbReference>
<evidence type="ECO:0000256" key="3">
    <source>
        <dbReference type="ARBA" id="ARBA00022448"/>
    </source>
</evidence>
<feature type="domain" description="TonB C-terminal" evidence="12">
    <location>
        <begin position="207"/>
        <end position="271"/>
    </location>
</feature>
<accession>A0ABY7T228</accession>
<dbReference type="PANTHER" id="PTHR33446:SF2">
    <property type="entry name" value="PROTEIN TONB"/>
    <property type="match status" value="1"/>
</dbReference>
<dbReference type="Gene3D" id="3.30.1150.10">
    <property type="match status" value="1"/>
</dbReference>
<proteinExistence type="inferred from homology"/>
<evidence type="ECO:0000259" key="12">
    <source>
        <dbReference type="Pfam" id="PF03544"/>
    </source>
</evidence>
<keyword evidence="5" id="KW-0997">Cell inner membrane</keyword>
<dbReference type="Pfam" id="PF03544">
    <property type="entry name" value="TonB_C"/>
    <property type="match status" value="1"/>
</dbReference>
<evidence type="ECO:0000256" key="6">
    <source>
        <dbReference type="ARBA" id="ARBA00022692"/>
    </source>
</evidence>
<comment type="subcellular location">
    <subcellularLocation>
        <location evidence="1">Cell inner membrane</location>
        <topology evidence="1">Single-pass membrane protein</topology>
        <orientation evidence="1">Periplasmic side</orientation>
    </subcellularLocation>
</comment>
<evidence type="ECO:0000256" key="4">
    <source>
        <dbReference type="ARBA" id="ARBA00022475"/>
    </source>
</evidence>
<gene>
    <name evidence="13" type="ORF">PQO05_17320</name>
</gene>
<feature type="transmembrane region" description="Helical" evidence="11">
    <location>
        <begin position="41"/>
        <end position="59"/>
    </location>
</feature>
<evidence type="ECO:0000256" key="1">
    <source>
        <dbReference type="ARBA" id="ARBA00004383"/>
    </source>
</evidence>
<feature type="region of interest" description="Disordered" evidence="10">
    <location>
        <begin position="83"/>
        <end position="116"/>
    </location>
</feature>
<evidence type="ECO:0000256" key="10">
    <source>
        <dbReference type="SAM" id="MobiDB-lite"/>
    </source>
</evidence>
<dbReference type="InterPro" id="IPR006260">
    <property type="entry name" value="TonB/TolA_C"/>
</dbReference>
<evidence type="ECO:0000256" key="11">
    <source>
        <dbReference type="SAM" id="Phobius"/>
    </source>
</evidence>
<name>A0ABY7T228_9SPHI</name>
<protein>
    <submittedName>
        <fullName evidence="13">TonB family protein</fullName>
    </submittedName>
</protein>
<keyword evidence="7" id="KW-0653">Protein transport</keyword>
<reference evidence="13 14" key="1">
    <citation type="submission" date="2023-02" db="EMBL/GenBank/DDBJ databases">
        <title>Genome sequence of Mucilaginibacter jinjuensis strain KACC 16571.</title>
        <authorList>
            <person name="Kim S."/>
            <person name="Heo J."/>
            <person name="Kwon S.-W."/>
        </authorList>
    </citation>
    <scope>NUCLEOTIDE SEQUENCE [LARGE SCALE GENOMIC DNA]</scope>
    <source>
        <strain evidence="13 14">KACC 16571</strain>
    </source>
</reference>
<dbReference type="PANTHER" id="PTHR33446">
    <property type="entry name" value="PROTEIN TONB-RELATED"/>
    <property type="match status" value="1"/>
</dbReference>
<evidence type="ECO:0000256" key="5">
    <source>
        <dbReference type="ARBA" id="ARBA00022519"/>
    </source>
</evidence>
<keyword evidence="6 11" id="KW-0812">Transmembrane</keyword>